<keyword evidence="7 9" id="KW-0408">Iron</keyword>
<evidence type="ECO:0000313" key="11">
    <source>
        <dbReference type="EMBL" id="KZV95960.1"/>
    </source>
</evidence>
<dbReference type="GO" id="GO:0004497">
    <property type="term" value="F:monooxygenase activity"/>
    <property type="evidence" value="ECO:0007669"/>
    <property type="project" value="UniProtKB-KW"/>
</dbReference>
<evidence type="ECO:0000256" key="6">
    <source>
        <dbReference type="ARBA" id="ARBA00023002"/>
    </source>
</evidence>
<evidence type="ECO:0000256" key="1">
    <source>
        <dbReference type="ARBA" id="ARBA00001971"/>
    </source>
</evidence>
<evidence type="ECO:0000313" key="12">
    <source>
        <dbReference type="Proteomes" id="UP000077266"/>
    </source>
</evidence>
<evidence type="ECO:0000256" key="5">
    <source>
        <dbReference type="ARBA" id="ARBA00022723"/>
    </source>
</evidence>
<dbReference type="Proteomes" id="UP000077266">
    <property type="component" value="Unassembled WGS sequence"/>
</dbReference>
<keyword evidence="12" id="KW-1185">Reference proteome</keyword>
<keyword evidence="10" id="KW-0472">Membrane</keyword>
<evidence type="ECO:0000256" key="10">
    <source>
        <dbReference type="SAM" id="Phobius"/>
    </source>
</evidence>
<accession>A0A165K8K6</accession>
<comment type="similarity">
    <text evidence="3">Belongs to the cytochrome P450 family.</text>
</comment>
<protein>
    <submittedName>
        <fullName evidence="11">Cytochrome P450</fullName>
    </submittedName>
</protein>
<dbReference type="EMBL" id="KV425949">
    <property type="protein sequence ID" value="KZV95960.1"/>
    <property type="molecule type" value="Genomic_DNA"/>
</dbReference>
<evidence type="ECO:0000256" key="9">
    <source>
        <dbReference type="PIRSR" id="PIRSR602401-1"/>
    </source>
</evidence>
<keyword evidence="10" id="KW-0812">Transmembrane</keyword>
<name>A0A165K8K6_EXIGL</name>
<dbReference type="Gene3D" id="1.10.630.10">
    <property type="entry name" value="Cytochrome P450"/>
    <property type="match status" value="1"/>
</dbReference>
<gene>
    <name evidence="11" type="ORF">EXIGLDRAFT_734240</name>
</gene>
<keyword evidence="8" id="KW-0503">Monooxygenase</keyword>
<proteinExistence type="inferred from homology"/>
<dbReference type="Pfam" id="PF00067">
    <property type="entry name" value="p450"/>
    <property type="match status" value="1"/>
</dbReference>
<dbReference type="InParanoid" id="A0A165K8K6"/>
<dbReference type="InterPro" id="IPR002401">
    <property type="entry name" value="Cyt_P450_E_grp-I"/>
</dbReference>
<dbReference type="OrthoDB" id="1470350at2759"/>
<evidence type="ECO:0000256" key="8">
    <source>
        <dbReference type="ARBA" id="ARBA00023033"/>
    </source>
</evidence>
<dbReference type="GO" id="GO:0005506">
    <property type="term" value="F:iron ion binding"/>
    <property type="evidence" value="ECO:0007669"/>
    <property type="project" value="InterPro"/>
</dbReference>
<comment type="cofactor">
    <cofactor evidence="1 9">
        <name>heme</name>
        <dbReference type="ChEBI" id="CHEBI:30413"/>
    </cofactor>
</comment>
<dbReference type="InterPro" id="IPR001128">
    <property type="entry name" value="Cyt_P450"/>
</dbReference>
<dbReference type="AlphaFoldDB" id="A0A165K8K6"/>
<dbReference type="GO" id="GO:0020037">
    <property type="term" value="F:heme binding"/>
    <property type="evidence" value="ECO:0007669"/>
    <property type="project" value="InterPro"/>
</dbReference>
<dbReference type="PANTHER" id="PTHR24305:SF166">
    <property type="entry name" value="CYTOCHROME P450 12A4, MITOCHONDRIAL-RELATED"/>
    <property type="match status" value="1"/>
</dbReference>
<dbReference type="CDD" id="cd11069">
    <property type="entry name" value="CYP_FUM15-like"/>
    <property type="match status" value="1"/>
</dbReference>
<dbReference type="InterPro" id="IPR036396">
    <property type="entry name" value="Cyt_P450_sf"/>
</dbReference>
<dbReference type="STRING" id="1314781.A0A165K8K6"/>
<keyword evidence="5 9" id="KW-0479">Metal-binding</keyword>
<evidence type="ECO:0000256" key="4">
    <source>
        <dbReference type="ARBA" id="ARBA00022617"/>
    </source>
</evidence>
<evidence type="ECO:0000256" key="2">
    <source>
        <dbReference type="ARBA" id="ARBA00005179"/>
    </source>
</evidence>
<feature type="transmembrane region" description="Helical" evidence="10">
    <location>
        <begin position="20"/>
        <end position="42"/>
    </location>
</feature>
<dbReference type="PRINTS" id="PR00385">
    <property type="entry name" value="P450"/>
</dbReference>
<organism evidence="11 12">
    <name type="scientific">Exidia glandulosa HHB12029</name>
    <dbReference type="NCBI Taxonomy" id="1314781"/>
    <lineage>
        <taxon>Eukaryota</taxon>
        <taxon>Fungi</taxon>
        <taxon>Dikarya</taxon>
        <taxon>Basidiomycota</taxon>
        <taxon>Agaricomycotina</taxon>
        <taxon>Agaricomycetes</taxon>
        <taxon>Auriculariales</taxon>
        <taxon>Exidiaceae</taxon>
        <taxon>Exidia</taxon>
    </lineage>
</organism>
<dbReference type="InterPro" id="IPR050121">
    <property type="entry name" value="Cytochrome_P450_monoxygenase"/>
</dbReference>
<dbReference type="PRINTS" id="PR00463">
    <property type="entry name" value="EP450I"/>
</dbReference>
<sequence>MATLTREDVLRVLESTSWPQLAVAGVGSFVAYNVLSFAYDYWVKSRSPLRALPGPKESANWIYGHMKIMLSSGSNEVQERWVKELGGTFAIRSLFGKFQLVTTDTRANTHILFASHIFQKPETVRRATKRMLGEGILFTEGEQHRDQRRLLNPAFGFSHVRVMTQVFNEKGMQLREIWYNKCIEAGGSVRLNALSWLSKATLDGIGKAGFDYEFETLNEGGKMNELAEAFEQLFRTDQTVFEQMRVMMNDRLPLLGAIAPGRRQKMIEHSKKKMDEVGMRIVQEKKAAILAEFGGATANIDKKSFSGNDLISVLLRANLAADLDPSQRLSDEEVLAQIPSFLVAGHETASNSTTWAMYALANNPAMQKKLREELQAVPTDTPTLDILNALPYLDQVVREVLRLHTVVSFVQREAVQDDVIPLGKPIKDANGQTITHIKVQKGDQVMVPIWLINRSKDIWGPDADQFRPERWDSPPAEAAGIPGIAPNLMSFIGGPRSCIGFRFAIAEVKALLFNVVRGFEFKLAVDKDTLWSRSGVLMRPQLRGSNSVELPVVLTPLA</sequence>
<keyword evidence="4 9" id="KW-0349">Heme</keyword>
<dbReference type="SUPFAM" id="SSF48264">
    <property type="entry name" value="Cytochrome P450"/>
    <property type="match status" value="1"/>
</dbReference>
<evidence type="ECO:0000256" key="7">
    <source>
        <dbReference type="ARBA" id="ARBA00023004"/>
    </source>
</evidence>
<dbReference type="GO" id="GO:0016705">
    <property type="term" value="F:oxidoreductase activity, acting on paired donors, with incorporation or reduction of molecular oxygen"/>
    <property type="evidence" value="ECO:0007669"/>
    <property type="project" value="InterPro"/>
</dbReference>
<keyword evidence="6" id="KW-0560">Oxidoreductase</keyword>
<keyword evidence="10" id="KW-1133">Transmembrane helix</keyword>
<comment type="pathway">
    <text evidence="2">Secondary metabolite biosynthesis.</text>
</comment>
<dbReference type="PANTHER" id="PTHR24305">
    <property type="entry name" value="CYTOCHROME P450"/>
    <property type="match status" value="1"/>
</dbReference>
<evidence type="ECO:0000256" key="3">
    <source>
        <dbReference type="ARBA" id="ARBA00010617"/>
    </source>
</evidence>
<reference evidence="11 12" key="1">
    <citation type="journal article" date="2016" name="Mol. Biol. Evol.">
        <title>Comparative Genomics of Early-Diverging Mushroom-Forming Fungi Provides Insights into the Origins of Lignocellulose Decay Capabilities.</title>
        <authorList>
            <person name="Nagy L.G."/>
            <person name="Riley R."/>
            <person name="Tritt A."/>
            <person name="Adam C."/>
            <person name="Daum C."/>
            <person name="Floudas D."/>
            <person name="Sun H."/>
            <person name="Yadav J.S."/>
            <person name="Pangilinan J."/>
            <person name="Larsson K.H."/>
            <person name="Matsuura K."/>
            <person name="Barry K."/>
            <person name="Labutti K."/>
            <person name="Kuo R."/>
            <person name="Ohm R.A."/>
            <person name="Bhattacharya S.S."/>
            <person name="Shirouzu T."/>
            <person name="Yoshinaga Y."/>
            <person name="Martin F.M."/>
            <person name="Grigoriev I.V."/>
            <person name="Hibbett D.S."/>
        </authorList>
    </citation>
    <scope>NUCLEOTIDE SEQUENCE [LARGE SCALE GENOMIC DNA]</scope>
    <source>
        <strain evidence="11 12">HHB12029</strain>
    </source>
</reference>
<feature type="binding site" description="axial binding residue" evidence="9">
    <location>
        <position position="498"/>
    </location>
    <ligand>
        <name>heme</name>
        <dbReference type="ChEBI" id="CHEBI:30413"/>
    </ligand>
    <ligandPart>
        <name>Fe</name>
        <dbReference type="ChEBI" id="CHEBI:18248"/>
    </ligandPart>
</feature>